<dbReference type="InterPro" id="IPR011051">
    <property type="entry name" value="RmlC_Cupin_sf"/>
</dbReference>
<keyword evidence="2" id="KW-0408">Iron</keyword>
<evidence type="ECO:0000256" key="1">
    <source>
        <dbReference type="ARBA" id="ARBA00008416"/>
    </source>
</evidence>
<evidence type="ECO:0000313" key="6">
    <source>
        <dbReference type="EMBL" id="RWX00999.1"/>
    </source>
</evidence>
<evidence type="ECO:0000259" key="4">
    <source>
        <dbReference type="Pfam" id="PF02678"/>
    </source>
</evidence>
<feature type="binding site" evidence="2">
    <location>
        <position position="102"/>
    </location>
    <ligand>
        <name>Fe cation</name>
        <dbReference type="ChEBI" id="CHEBI:24875"/>
    </ligand>
</feature>
<keyword evidence="2" id="KW-0479">Metal-binding</keyword>
<dbReference type="PANTHER" id="PTHR43212:SF3">
    <property type="entry name" value="QUERCETIN 2,3-DIOXYGENASE"/>
    <property type="match status" value="1"/>
</dbReference>
<dbReference type="RefSeq" id="WP_128389479.1">
    <property type="nucleotide sequence ID" value="NZ_SBII01000004.1"/>
</dbReference>
<dbReference type="Proteomes" id="UP000287527">
    <property type="component" value="Unassembled WGS sequence"/>
</dbReference>
<dbReference type="Pfam" id="PF02678">
    <property type="entry name" value="Pirin"/>
    <property type="match status" value="1"/>
</dbReference>
<comment type="caution">
    <text evidence="6">The sequence shown here is derived from an EMBL/GenBank/DDBJ whole genome shotgun (WGS) entry which is preliminary data.</text>
</comment>
<dbReference type="GO" id="GO:0046872">
    <property type="term" value="F:metal ion binding"/>
    <property type="evidence" value="ECO:0007669"/>
    <property type="project" value="UniProtKB-KW"/>
</dbReference>
<feature type="binding site" evidence="2">
    <location>
        <position position="58"/>
    </location>
    <ligand>
        <name>Fe cation</name>
        <dbReference type="ChEBI" id="CHEBI:24875"/>
    </ligand>
</feature>
<dbReference type="EMBL" id="SBII01000004">
    <property type="protein sequence ID" value="RWX00999.1"/>
    <property type="molecule type" value="Genomic_DNA"/>
</dbReference>
<comment type="similarity">
    <text evidence="1 3">Belongs to the pirin family.</text>
</comment>
<protein>
    <submittedName>
        <fullName evidence="6">Pirin family protein</fullName>
    </submittedName>
</protein>
<dbReference type="SUPFAM" id="SSF51182">
    <property type="entry name" value="RmlC-like cupins"/>
    <property type="match status" value="1"/>
</dbReference>
<dbReference type="PANTHER" id="PTHR43212">
    <property type="entry name" value="QUERCETIN 2,3-DIOXYGENASE"/>
    <property type="match status" value="1"/>
</dbReference>
<feature type="domain" description="Pirin N-terminal" evidence="4">
    <location>
        <begin position="13"/>
        <end position="120"/>
    </location>
</feature>
<evidence type="ECO:0000313" key="7">
    <source>
        <dbReference type="Proteomes" id="UP000287527"/>
    </source>
</evidence>
<dbReference type="InterPro" id="IPR014710">
    <property type="entry name" value="RmlC-like_jellyroll"/>
</dbReference>
<keyword evidence="7" id="KW-1185">Reference proteome</keyword>
<reference evidence="6 7" key="1">
    <citation type="submission" date="2019-01" db="EMBL/GenBank/DDBJ databases">
        <title>Flavobacterium sp. nov.,isolated from freshwater.</title>
        <authorList>
            <person name="Zhang R."/>
            <person name="Du Z.-J."/>
        </authorList>
    </citation>
    <scope>NUCLEOTIDE SEQUENCE [LARGE SCALE GENOMIC DNA]</scope>
    <source>
        <strain evidence="6 7">1E403</strain>
    </source>
</reference>
<dbReference type="AlphaFoldDB" id="A0A444HC13"/>
<feature type="domain" description="Quercetin 2,3-dioxygenase C-terminal cupin" evidence="5">
    <location>
        <begin position="148"/>
        <end position="235"/>
    </location>
</feature>
<dbReference type="Gene3D" id="2.60.120.10">
    <property type="entry name" value="Jelly Rolls"/>
    <property type="match status" value="2"/>
</dbReference>
<gene>
    <name evidence="6" type="ORF">EPI11_08230</name>
</gene>
<dbReference type="Pfam" id="PF17954">
    <property type="entry name" value="Pirin_C_2"/>
    <property type="match status" value="1"/>
</dbReference>
<evidence type="ECO:0000256" key="3">
    <source>
        <dbReference type="RuleBase" id="RU003457"/>
    </source>
</evidence>
<evidence type="ECO:0000259" key="5">
    <source>
        <dbReference type="Pfam" id="PF17954"/>
    </source>
</evidence>
<proteinExistence type="inferred from homology"/>
<feature type="binding site" evidence="2">
    <location>
        <position position="60"/>
    </location>
    <ligand>
        <name>Fe cation</name>
        <dbReference type="ChEBI" id="CHEBI:24875"/>
    </ligand>
</feature>
<organism evidence="6 7">
    <name type="scientific">Flavobacterium cerinum</name>
    <dbReference type="NCBI Taxonomy" id="2502784"/>
    <lineage>
        <taxon>Bacteria</taxon>
        <taxon>Pseudomonadati</taxon>
        <taxon>Bacteroidota</taxon>
        <taxon>Flavobacteriia</taxon>
        <taxon>Flavobacteriales</taxon>
        <taxon>Flavobacteriaceae</taxon>
        <taxon>Flavobacterium</taxon>
    </lineage>
</organism>
<feature type="binding site" evidence="2">
    <location>
        <position position="104"/>
    </location>
    <ligand>
        <name>Fe cation</name>
        <dbReference type="ChEBI" id="CHEBI:24875"/>
    </ligand>
</feature>
<dbReference type="InterPro" id="IPR041602">
    <property type="entry name" value="Quercetinase_C"/>
</dbReference>
<accession>A0A444HC13</accession>
<comment type="cofactor">
    <cofactor evidence="2">
        <name>Fe cation</name>
        <dbReference type="ChEBI" id="CHEBI:24875"/>
    </cofactor>
    <text evidence="2">Binds 1 Fe cation per subunit.</text>
</comment>
<dbReference type="OrthoDB" id="321327at2"/>
<dbReference type="InterPro" id="IPR012093">
    <property type="entry name" value="Pirin"/>
</dbReference>
<dbReference type="InterPro" id="IPR003829">
    <property type="entry name" value="Pirin_N_dom"/>
</dbReference>
<name>A0A444HC13_9FLAO</name>
<sequence>MKSRLFPKNERGTANHGWLQANFSFSFGSYYNPDMAQFGMLRVLNDDTIAAGMGFGTHPHDNMEIITIPLEGGLTHQDSMGNKATVRFGEVQVMSAGTGVEHSEMNASGTEQAKTLQLWIFPEEQNVIPRYDQKSFDLEKNKNSFITIVSPEDKNDGNALWIYQQAFLQLGIFEEGQTIQYNVNIPNNGIYIFLIEGELEINGQIIHERDAFGVIEFENIEIKTKALSKILLIEVPMKYNDNYGN</sequence>
<dbReference type="PIRSF" id="PIRSF006232">
    <property type="entry name" value="Pirin"/>
    <property type="match status" value="1"/>
</dbReference>
<dbReference type="CDD" id="cd02910">
    <property type="entry name" value="cupin_Yhhw_N"/>
    <property type="match status" value="1"/>
</dbReference>
<evidence type="ECO:0000256" key="2">
    <source>
        <dbReference type="PIRSR" id="PIRSR006232-1"/>
    </source>
</evidence>